<evidence type="ECO:0008006" key="9">
    <source>
        <dbReference type="Google" id="ProtNLM"/>
    </source>
</evidence>
<dbReference type="STRING" id="6832.A0A553N800"/>
<evidence type="ECO:0000256" key="2">
    <source>
        <dbReference type="ARBA" id="ARBA00006824"/>
    </source>
</evidence>
<organism evidence="7 8">
    <name type="scientific">Tigriopus californicus</name>
    <name type="common">Marine copepod</name>
    <dbReference type="NCBI Taxonomy" id="6832"/>
    <lineage>
        <taxon>Eukaryota</taxon>
        <taxon>Metazoa</taxon>
        <taxon>Ecdysozoa</taxon>
        <taxon>Arthropoda</taxon>
        <taxon>Crustacea</taxon>
        <taxon>Multicrustacea</taxon>
        <taxon>Hexanauplia</taxon>
        <taxon>Copepoda</taxon>
        <taxon>Harpacticoida</taxon>
        <taxon>Harpacticidae</taxon>
        <taxon>Tigriopus</taxon>
    </lineage>
</organism>
<reference evidence="7 8" key="1">
    <citation type="journal article" date="2018" name="Nat. Ecol. Evol.">
        <title>Genomic signatures of mitonuclear coevolution across populations of Tigriopus californicus.</title>
        <authorList>
            <person name="Barreto F.S."/>
            <person name="Watson E.T."/>
            <person name="Lima T.G."/>
            <person name="Willett C.S."/>
            <person name="Edmands S."/>
            <person name="Li W."/>
            <person name="Burton R.S."/>
        </authorList>
    </citation>
    <scope>NUCLEOTIDE SEQUENCE [LARGE SCALE GENOMIC DNA]</scope>
    <source>
        <strain evidence="7 8">San Diego</strain>
    </source>
</reference>
<dbReference type="Pfam" id="PF04117">
    <property type="entry name" value="Mpv17_PMP22"/>
    <property type="match status" value="1"/>
</dbReference>
<comment type="subcellular location">
    <subcellularLocation>
        <location evidence="1">Membrane</location>
        <topology evidence="1">Multi-pass membrane protein</topology>
    </subcellularLocation>
</comment>
<dbReference type="AlphaFoldDB" id="A0A553N800"/>
<dbReference type="PANTHER" id="PTHR11266:SF80">
    <property type="entry name" value="PEROXISOMAL MEMBRANE PROTEIN 2"/>
    <property type="match status" value="1"/>
</dbReference>
<gene>
    <name evidence="7" type="ORF">TCAL_03191</name>
</gene>
<feature type="transmembrane region" description="Helical" evidence="6">
    <location>
        <begin position="66"/>
        <end position="85"/>
    </location>
</feature>
<evidence type="ECO:0000256" key="3">
    <source>
        <dbReference type="ARBA" id="ARBA00022692"/>
    </source>
</evidence>
<evidence type="ECO:0000313" key="8">
    <source>
        <dbReference type="Proteomes" id="UP000318571"/>
    </source>
</evidence>
<dbReference type="InterPro" id="IPR007248">
    <property type="entry name" value="Mpv17_PMP22"/>
</dbReference>
<evidence type="ECO:0000256" key="5">
    <source>
        <dbReference type="ARBA" id="ARBA00023136"/>
    </source>
</evidence>
<comment type="similarity">
    <text evidence="2 6">Belongs to the peroxisomal membrane protein PXMP2/4 family.</text>
</comment>
<comment type="caution">
    <text evidence="7">The sequence shown here is derived from an EMBL/GenBank/DDBJ whole genome shotgun (WGS) entry which is preliminary data.</text>
</comment>
<feature type="transmembrane region" description="Helical" evidence="6">
    <location>
        <begin position="138"/>
        <end position="156"/>
    </location>
</feature>
<protein>
    <recommendedName>
        <fullName evidence="9">Peroxisomal membrane protein 2</fullName>
    </recommendedName>
</protein>
<dbReference type="EMBL" id="VCGU01000459">
    <property type="protein sequence ID" value="TRY61548.1"/>
    <property type="molecule type" value="Genomic_DNA"/>
</dbReference>
<proteinExistence type="inferred from homology"/>
<evidence type="ECO:0000256" key="1">
    <source>
        <dbReference type="ARBA" id="ARBA00004141"/>
    </source>
</evidence>
<dbReference type="OMA" id="QHSVFAY"/>
<feature type="transmembrane region" description="Helical" evidence="6">
    <location>
        <begin position="168"/>
        <end position="186"/>
    </location>
</feature>
<dbReference type="PANTHER" id="PTHR11266">
    <property type="entry name" value="PEROXISOMAL MEMBRANE PROTEIN 2, PXMP2 MPV17"/>
    <property type="match status" value="1"/>
</dbReference>
<sequence length="191" mass="21670">MAQQGISILHPIYDLVRVYTTLLRERPLLTKAVTSGLISALGNGISQLIKARSEQFKEFRFNAKSLRAFGILGFVGIAPIVHYFFQFLSQVVPPNAENGMVKRVLLERMILAPLNTLVSVVILDICQDQFHWDKTSAKFAPVFLGNLKFWTIPQFINVNFVPIEYRVLFGNVFGVIWNVYLSFAMSKKSLD</sequence>
<keyword evidence="5 6" id="KW-0472">Membrane</keyword>
<keyword evidence="8" id="KW-1185">Reference proteome</keyword>
<evidence type="ECO:0000313" key="7">
    <source>
        <dbReference type="EMBL" id="TRY61548.1"/>
    </source>
</evidence>
<accession>A0A553N800</accession>
<dbReference type="OrthoDB" id="860at2759"/>
<evidence type="ECO:0000256" key="4">
    <source>
        <dbReference type="ARBA" id="ARBA00022989"/>
    </source>
</evidence>
<keyword evidence="4 6" id="KW-1133">Transmembrane helix</keyword>
<evidence type="ECO:0000256" key="6">
    <source>
        <dbReference type="RuleBase" id="RU363053"/>
    </source>
</evidence>
<dbReference type="Proteomes" id="UP000318571">
    <property type="component" value="Chromosome 8"/>
</dbReference>
<keyword evidence="3 6" id="KW-0812">Transmembrane</keyword>
<dbReference type="GO" id="GO:0005778">
    <property type="term" value="C:peroxisomal membrane"/>
    <property type="evidence" value="ECO:0007669"/>
    <property type="project" value="TreeGrafter"/>
</dbReference>
<name>A0A553N800_TIGCA</name>